<evidence type="ECO:0000259" key="2">
    <source>
        <dbReference type="PROSITE" id="PS51371"/>
    </source>
</evidence>
<keyword evidence="4" id="KW-1185">Reference proteome</keyword>
<evidence type="ECO:0000313" key="4">
    <source>
        <dbReference type="Proteomes" id="UP001596189"/>
    </source>
</evidence>
<dbReference type="Gene3D" id="3.10.580.10">
    <property type="entry name" value="CBS-domain"/>
    <property type="match status" value="1"/>
</dbReference>
<accession>A0ABW1JKC7</accession>
<dbReference type="InterPro" id="IPR000644">
    <property type="entry name" value="CBS_dom"/>
</dbReference>
<comment type="caution">
    <text evidence="3">The sequence shown here is derived from an EMBL/GenBank/DDBJ whole genome shotgun (WGS) entry which is preliminary data.</text>
</comment>
<gene>
    <name evidence="3" type="ORF">ACFQDO_18730</name>
</gene>
<proteinExistence type="predicted"/>
<dbReference type="Pfam" id="PF00571">
    <property type="entry name" value="CBS"/>
    <property type="match status" value="1"/>
</dbReference>
<keyword evidence="1" id="KW-0129">CBS domain</keyword>
<dbReference type="RefSeq" id="WP_345717700.1">
    <property type="nucleotide sequence ID" value="NZ_BAABFP010000007.1"/>
</dbReference>
<dbReference type="EMBL" id="JBHSRD010000008">
    <property type="protein sequence ID" value="MFC6009174.1"/>
    <property type="molecule type" value="Genomic_DNA"/>
</dbReference>
<protein>
    <submittedName>
        <fullName evidence="3">CBS domain-containing protein</fullName>
    </submittedName>
</protein>
<evidence type="ECO:0000256" key="1">
    <source>
        <dbReference type="PROSITE-ProRule" id="PRU00703"/>
    </source>
</evidence>
<organism evidence="3 4">
    <name type="scientific">Angustibacter luteus</name>
    <dbReference type="NCBI Taxonomy" id="658456"/>
    <lineage>
        <taxon>Bacteria</taxon>
        <taxon>Bacillati</taxon>
        <taxon>Actinomycetota</taxon>
        <taxon>Actinomycetes</taxon>
        <taxon>Kineosporiales</taxon>
        <taxon>Kineosporiaceae</taxon>
    </lineage>
</organism>
<dbReference type="CDD" id="cd17788">
    <property type="entry name" value="CBS_pair_bac"/>
    <property type="match status" value="1"/>
</dbReference>
<feature type="domain" description="CBS" evidence="2">
    <location>
        <begin position="93"/>
        <end position="152"/>
    </location>
</feature>
<reference evidence="4" key="1">
    <citation type="journal article" date="2019" name="Int. J. Syst. Evol. Microbiol.">
        <title>The Global Catalogue of Microorganisms (GCM) 10K type strain sequencing project: providing services to taxonomists for standard genome sequencing and annotation.</title>
        <authorList>
            <consortium name="The Broad Institute Genomics Platform"/>
            <consortium name="The Broad Institute Genome Sequencing Center for Infectious Disease"/>
            <person name="Wu L."/>
            <person name="Ma J."/>
        </authorList>
    </citation>
    <scope>NUCLEOTIDE SEQUENCE [LARGE SCALE GENOMIC DNA]</scope>
    <source>
        <strain evidence="4">KACC 14249</strain>
    </source>
</reference>
<dbReference type="Proteomes" id="UP001596189">
    <property type="component" value="Unassembled WGS sequence"/>
</dbReference>
<dbReference type="InterPro" id="IPR046342">
    <property type="entry name" value="CBS_dom_sf"/>
</dbReference>
<dbReference type="SUPFAM" id="SSF54631">
    <property type="entry name" value="CBS-domain pair"/>
    <property type="match status" value="1"/>
</dbReference>
<sequence>MRARELAEPFPIVSLDDEAMSAARAMAGQRLPGLIVCDAGGRPYTILPGSQVLRFLIPRYIQDDPGLAGALDEQAADDLCHKLVASTVRDLLPRPQDVDELPVVDADATSLEVAAVMARMHSPVVAVVDDDGERHVVGAITVSRLLEHLLPS</sequence>
<name>A0ABW1JKC7_9ACTN</name>
<dbReference type="PROSITE" id="PS51371">
    <property type="entry name" value="CBS"/>
    <property type="match status" value="1"/>
</dbReference>
<evidence type="ECO:0000313" key="3">
    <source>
        <dbReference type="EMBL" id="MFC6009174.1"/>
    </source>
</evidence>